<proteinExistence type="predicted"/>
<keyword evidence="2" id="KW-0472">Membrane</keyword>
<keyword evidence="5" id="KW-1185">Reference proteome</keyword>
<evidence type="ECO:0000313" key="4">
    <source>
        <dbReference type="EMBL" id="KAL3115039.1"/>
    </source>
</evidence>
<keyword evidence="2" id="KW-1133">Transmembrane helix</keyword>
<evidence type="ECO:0000256" key="2">
    <source>
        <dbReference type="SAM" id="Phobius"/>
    </source>
</evidence>
<keyword evidence="2" id="KW-0812">Transmembrane</keyword>
<accession>A0ABD2LIQ0</accession>
<protein>
    <submittedName>
        <fullName evidence="4">Uncharacterized protein</fullName>
    </submittedName>
</protein>
<keyword evidence="1" id="KW-0175">Coiled coil</keyword>
<evidence type="ECO:0000256" key="1">
    <source>
        <dbReference type="SAM" id="Coils"/>
    </source>
</evidence>
<dbReference type="EMBL" id="JBICBT010000400">
    <property type="protein sequence ID" value="KAL3115039.1"/>
    <property type="molecule type" value="Genomic_DNA"/>
</dbReference>
<organism evidence="4 5">
    <name type="scientific">Heterodera trifolii</name>
    <dbReference type="NCBI Taxonomy" id="157864"/>
    <lineage>
        <taxon>Eukaryota</taxon>
        <taxon>Metazoa</taxon>
        <taxon>Ecdysozoa</taxon>
        <taxon>Nematoda</taxon>
        <taxon>Chromadorea</taxon>
        <taxon>Rhabditida</taxon>
        <taxon>Tylenchina</taxon>
        <taxon>Tylenchomorpha</taxon>
        <taxon>Tylenchoidea</taxon>
        <taxon>Heteroderidae</taxon>
        <taxon>Heteroderinae</taxon>
        <taxon>Heterodera</taxon>
    </lineage>
</organism>
<comment type="caution">
    <text evidence="4">The sequence shown here is derived from an EMBL/GenBank/DDBJ whole genome shotgun (WGS) entry which is preliminary data.</text>
</comment>
<name>A0ABD2LIQ0_9BILA</name>
<evidence type="ECO:0000313" key="5">
    <source>
        <dbReference type="Proteomes" id="UP001620626"/>
    </source>
</evidence>
<feature type="coiled-coil region" evidence="1">
    <location>
        <begin position="67"/>
        <end position="98"/>
    </location>
</feature>
<gene>
    <name evidence="3" type="ORF">niasHT_016098</name>
    <name evidence="4" type="ORF">niasHT_016140</name>
</gene>
<feature type="transmembrane region" description="Helical" evidence="2">
    <location>
        <begin position="104"/>
        <end position="122"/>
    </location>
</feature>
<dbReference type="AlphaFoldDB" id="A0ABD2LIQ0"/>
<dbReference type="EMBL" id="JBICBT010000498">
    <property type="protein sequence ID" value="KAL3111628.1"/>
    <property type="molecule type" value="Genomic_DNA"/>
</dbReference>
<reference evidence="4 5" key="1">
    <citation type="submission" date="2024-10" db="EMBL/GenBank/DDBJ databases">
        <authorList>
            <person name="Kim D."/>
        </authorList>
    </citation>
    <scope>NUCLEOTIDE SEQUENCE [LARGE SCALE GENOMIC DNA]</scope>
    <source>
        <strain evidence="4">BH-2024</strain>
    </source>
</reference>
<evidence type="ECO:0000313" key="3">
    <source>
        <dbReference type="EMBL" id="KAL3111628.1"/>
    </source>
</evidence>
<dbReference type="Proteomes" id="UP001620626">
    <property type="component" value="Unassembled WGS sequence"/>
</dbReference>
<sequence length="129" mass="15162">MNTLANRCSFSKLSSFSRSFHFLATAKDLQKFNPKKMPSDFKSAVGRRQLSVQCNSNRFFSREASDLESLEARLQRSRKSFEESLNKLDEMTKMLERDNLRIQYCIYFLLFSIVAYCCYDFISETSSRK</sequence>